<dbReference type="RefSeq" id="WP_040360849.1">
    <property type="nucleotide sequence ID" value="NZ_CP022385.1"/>
</dbReference>
<evidence type="ECO:0000313" key="4">
    <source>
        <dbReference type="Proteomes" id="UP000217301"/>
    </source>
</evidence>
<dbReference type="InterPro" id="IPR049920">
    <property type="entry name" value="IK1_05631-like"/>
</dbReference>
<feature type="transmembrane region" description="Helical" evidence="2">
    <location>
        <begin position="85"/>
        <end position="102"/>
    </location>
</feature>
<proteinExistence type="predicted"/>
<evidence type="ECO:0000256" key="1">
    <source>
        <dbReference type="SAM" id="Coils"/>
    </source>
</evidence>
<keyword evidence="2" id="KW-0812">Transmembrane</keyword>
<name>A0ABM6MGQ5_CAPSP</name>
<accession>A0ABM6MGQ5</accession>
<dbReference type="EMBL" id="CP022385">
    <property type="protein sequence ID" value="ATA83074.1"/>
    <property type="molecule type" value="Genomic_DNA"/>
</dbReference>
<sequence length="331" mass="38868">MKKIKKKQSINGEKSLVINSLNMNKGKEILKQQNTETNIDKLLAQRRLYSKAKTFKWSFVLITIIFPIIISLLDNFRVVEIKEWKNIYIIYVVIAFIIGIIFDNLTNNYKDIAAVIQEEFDISVFSIPKRKYLINMIDANPNIIRKYSKKDKENTNKVEAVKNWYPTEIRKVKTSISILLCQNANVNYDKTVRIRYKRGLIVLSILNFIVLLFMSLIKGFTIEALLYKVLIPMLPIVSFLYEEIKEVNTSINNLKNLKEKIEGLLEGLSIDGIIETQDLREVQDMIYYNRKLSVLIPDFIYKIFRNDSEDEMNYSIEKTIEKLKERTKKIV</sequence>
<keyword evidence="2" id="KW-1133">Transmembrane helix</keyword>
<evidence type="ECO:0000256" key="2">
    <source>
        <dbReference type="SAM" id="Phobius"/>
    </source>
</evidence>
<evidence type="ECO:0008006" key="5">
    <source>
        <dbReference type="Google" id="ProtNLM"/>
    </source>
</evidence>
<keyword evidence="1" id="KW-0175">Coiled coil</keyword>
<keyword evidence="4" id="KW-1185">Reference proteome</keyword>
<feature type="coiled-coil region" evidence="1">
    <location>
        <begin position="244"/>
        <end position="271"/>
    </location>
</feature>
<gene>
    <name evidence="3" type="ORF">CGC55_00510</name>
</gene>
<reference evidence="4" key="1">
    <citation type="submission" date="2017-06" db="EMBL/GenBank/DDBJ databases">
        <title>Capnocytophaga spp. assemblies.</title>
        <authorList>
            <person name="Gulvik C.A."/>
        </authorList>
    </citation>
    <scope>NUCLEOTIDE SEQUENCE [LARGE SCALE GENOMIC DNA]</scope>
    <source>
        <strain evidence="4">KC1668</strain>
    </source>
</reference>
<organism evidence="3 4">
    <name type="scientific">Capnocytophaga sputigena</name>
    <dbReference type="NCBI Taxonomy" id="1019"/>
    <lineage>
        <taxon>Bacteria</taxon>
        <taxon>Pseudomonadati</taxon>
        <taxon>Bacteroidota</taxon>
        <taxon>Flavobacteriia</taxon>
        <taxon>Flavobacteriales</taxon>
        <taxon>Flavobacteriaceae</taxon>
        <taxon>Capnocytophaga</taxon>
    </lineage>
</organism>
<dbReference type="Proteomes" id="UP000217301">
    <property type="component" value="Chromosome"/>
</dbReference>
<keyword evidence="2" id="KW-0472">Membrane</keyword>
<dbReference type="Pfam" id="PF18159">
    <property type="entry name" value="S_4TM"/>
    <property type="match status" value="1"/>
</dbReference>
<protein>
    <recommendedName>
        <fullName evidence="5">SMODS and SLOG-associating 2TM effector domain-containing protein</fullName>
    </recommendedName>
</protein>
<feature type="transmembrane region" description="Helical" evidence="2">
    <location>
        <begin position="55"/>
        <end position="73"/>
    </location>
</feature>
<evidence type="ECO:0000313" key="3">
    <source>
        <dbReference type="EMBL" id="ATA83074.1"/>
    </source>
</evidence>
<feature type="transmembrane region" description="Helical" evidence="2">
    <location>
        <begin position="200"/>
        <end position="218"/>
    </location>
</feature>